<dbReference type="PANTHER" id="PTHR30258">
    <property type="entry name" value="TYPE II SECRETION SYSTEM PROTEIN GSPE-RELATED"/>
    <property type="match status" value="1"/>
</dbReference>
<evidence type="ECO:0000259" key="4">
    <source>
        <dbReference type="Pfam" id="PF00437"/>
    </source>
</evidence>
<evidence type="ECO:0000256" key="2">
    <source>
        <dbReference type="ARBA" id="ARBA00022741"/>
    </source>
</evidence>
<evidence type="ECO:0000313" key="7">
    <source>
        <dbReference type="Proteomes" id="UP001203665"/>
    </source>
</evidence>
<keyword evidence="3" id="KW-0067">ATP-binding</keyword>
<protein>
    <submittedName>
        <fullName evidence="6">GspE/PulE family protein</fullName>
    </submittedName>
</protein>
<dbReference type="InterPro" id="IPR007831">
    <property type="entry name" value="T2SS_GspE_N"/>
</dbReference>
<dbReference type="PANTHER" id="PTHR30258:SF1">
    <property type="entry name" value="PROTEIN TRANSPORT PROTEIN HOFB HOMOLOG"/>
    <property type="match status" value="1"/>
</dbReference>
<evidence type="ECO:0000256" key="3">
    <source>
        <dbReference type="ARBA" id="ARBA00022840"/>
    </source>
</evidence>
<dbReference type="InterPro" id="IPR027417">
    <property type="entry name" value="P-loop_NTPase"/>
</dbReference>
<feature type="domain" description="Bacterial type II secretion system protein E" evidence="4">
    <location>
        <begin position="171"/>
        <end position="550"/>
    </location>
</feature>
<proteinExistence type="inferred from homology"/>
<keyword evidence="2" id="KW-0547">Nucleotide-binding</keyword>
<feature type="domain" description="Type II secretion system protein GspE N-terminal" evidence="5">
    <location>
        <begin position="59"/>
        <end position="143"/>
    </location>
</feature>
<dbReference type="CDD" id="cd01129">
    <property type="entry name" value="PulE-GspE-like"/>
    <property type="match status" value="1"/>
</dbReference>
<sequence length="556" mass="62447">MMRTKKKIGDLLVEAGYLKTEQIEYVLKEKRSDQRLGDALLERELITEQELIKALVTQLGLEHVNLYRTAVDTQVLKLIPEEFARKYMLIPIKKQNDVLQVAMADPLDYYAIDDLQMITGFQVEPLIAIKAEIIEAIERYYQINDSLIDEEAIEVLDASSIENQEQLITDRDAPIIKLVDQLLQHGLNQRASDIHIDPLETSFMVRYRIDGMLRTERTFSSSILSALTARIKIMGELNITENRLPQDGRIKVLVGSQHVDMRISTLPTIFGEKIVIRLLGGLNELTKLSSLGLNHVHEKMFVKMLENPSGLILLTGPTGSGKTSTLYAGMHHLNTDQVNIVTVEDPVEYHINGINQVQVNTQVGLTFAKGLRAILRQDPNIVMIGEIRDTETAEIAVRASLTGHLVLSTLHTNSAIAAIPRLTEMGIEPYLVASGLSGVVGQRLVRKICPSCRQAHEANELEQELFHKRGMDVTKVYRGEGCSQCSDTGFRGRIAIHEMLVIDETIRQLLMNKQTIHDIQEYAANNGMIFLLDDGLLKVKQGITTMEEVLHVTLEH</sequence>
<evidence type="ECO:0000259" key="5">
    <source>
        <dbReference type="Pfam" id="PF05157"/>
    </source>
</evidence>
<dbReference type="EMBL" id="JAMQJY010000001">
    <property type="protein sequence ID" value="MCM2675181.1"/>
    <property type="molecule type" value="Genomic_DNA"/>
</dbReference>
<dbReference type="SUPFAM" id="SSF52540">
    <property type="entry name" value="P-loop containing nucleoside triphosphate hydrolases"/>
    <property type="match status" value="1"/>
</dbReference>
<dbReference type="SUPFAM" id="SSF160246">
    <property type="entry name" value="EspE N-terminal domain-like"/>
    <property type="match status" value="1"/>
</dbReference>
<dbReference type="InterPro" id="IPR037257">
    <property type="entry name" value="T2SS_E_N_sf"/>
</dbReference>
<dbReference type="Gene3D" id="3.30.450.90">
    <property type="match status" value="1"/>
</dbReference>
<dbReference type="RefSeq" id="WP_251605560.1">
    <property type="nucleotide sequence ID" value="NZ_JAMQJY010000001.1"/>
</dbReference>
<accession>A0ABT0XGZ3</accession>
<organism evidence="6 7">
    <name type="scientific">Alkalicoccobacillus plakortidis</name>
    <dbReference type="NCBI Taxonomy" id="444060"/>
    <lineage>
        <taxon>Bacteria</taxon>
        <taxon>Bacillati</taxon>
        <taxon>Bacillota</taxon>
        <taxon>Bacilli</taxon>
        <taxon>Bacillales</taxon>
        <taxon>Bacillaceae</taxon>
        <taxon>Alkalicoccobacillus</taxon>
    </lineage>
</organism>
<dbReference type="Gene3D" id="3.30.300.160">
    <property type="entry name" value="Type II secretion system, protein E, N-terminal domain"/>
    <property type="match status" value="1"/>
</dbReference>
<dbReference type="Proteomes" id="UP001203665">
    <property type="component" value="Unassembled WGS sequence"/>
</dbReference>
<reference evidence="6" key="1">
    <citation type="submission" date="2022-06" db="EMBL/GenBank/DDBJ databases">
        <title>Alkalicoccobacillus porphyridii sp. nov., isolated from a marine red alga, Porphyridium purpureum and reclassification of Shouchella plakortidis and Shouchella gibsonii as Alkalicoccobacillus plakortidis comb. nov. and Alkalicoccobacillus gibsonii comb. nov.</title>
        <authorList>
            <person name="Kim K.H."/>
            <person name="Lee J.K."/>
            <person name="Han D.M."/>
            <person name="Baek J.H."/>
            <person name="Jeon C.O."/>
        </authorList>
    </citation>
    <scope>NUCLEOTIDE SEQUENCE</scope>
    <source>
        <strain evidence="6">DSM 19153</strain>
    </source>
</reference>
<comment type="similarity">
    <text evidence="1">Belongs to the GSP E family.</text>
</comment>
<keyword evidence="7" id="KW-1185">Reference proteome</keyword>
<dbReference type="InterPro" id="IPR001482">
    <property type="entry name" value="T2SS/T4SS_dom"/>
</dbReference>
<gene>
    <name evidence="6" type="ORF">NDM98_06535</name>
</gene>
<dbReference type="Gene3D" id="3.40.50.300">
    <property type="entry name" value="P-loop containing nucleotide triphosphate hydrolases"/>
    <property type="match status" value="1"/>
</dbReference>
<evidence type="ECO:0000313" key="6">
    <source>
        <dbReference type="EMBL" id="MCM2675181.1"/>
    </source>
</evidence>
<comment type="caution">
    <text evidence="6">The sequence shown here is derived from an EMBL/GenBank/DDBJ whole genome shotgun (WGS) entry which is preliminary data.</text>
</comment>
<name>A0ABT0XGZ3_9BACI</name>
<dbReference type="Pfam" id="PF05157">
    <property type="entry name" value="MshEN"/>
    <property type="match status" value="1"/>
</dbReference>
<dbReference type="Pfam" id="PF00437">
    <property type="entry name" value="T2SSE"/>
    <property type="match status" value="1"/>
</dbReference>
<evidence type="ECO:0000256" key="1">
    <source>
        <dbReference type="ARBA" id="ARBA00006611"/>
    </source>
</evidence>